<sequence length="657" mass="71715">MNIRAMRWGPILATFALLAGVIVAVQASTTTAGAATHTGVQQKSSVLVLKNGGSYWYGTVKLGCSFSSKGCSGYVHIQGEDDTESQRVRYSVPKGGTDTVRLKYHPEKHADGVPQNSWVGGSVKVKLEYRQFDLASSYDYDKWIGVEPLVTKQDITGTVSGSMTGLSGVKVSLYRVSKETSTLSSSRSVSNGSSFTFPVKMGPNNTTSTSRYKLRVSAEVNGEFTSWWWRGSSSGSVGGERGGGRTITEGTTIAVRPYAAFHADVAWGTISGSVAGAREVQVFAPPVTTPSGTPRRELDSPYCANRYGSQETSGSFAIRFLPATPAIANNKRYMVRVVPASGGDFESWNGGPGEGGYGSCNDILDYTYSTAHLIELTSESPNVTVNPVLRNATATVKFQFDYDGFSPQISDRYVSLREYIPNKEILDSPKVRTGTASSAGNFDMTKVRPGKYWAEVGRTTGCHRWYPSIYHNNNLYFKDDRSNERWKTVDGRYAEDNRSKDPDYANPPFPTNAEGGKPVPKGYVGWMYRDVCPHYGAGRYALFNVDRSDNGDVYIHSSKTLKVYQGATISGHVSRIDGKSNKEMLVSAFSTKGKLVMRSAYTNSKGNFKIRGLATGNYRIEVNPDSWRGIGRTFTGTHTKYVTQGHGYSVGTLSFKS</sequence>
<comment type="caution">
    <text evidence="3">The sequence shown here is derived from an EMBL/GenBank/DDBJ whole genome shotgun (WGS) entry which is preliminary data.</text>
</comment>
<dbReference type="EMBL" id="VDUX01000001">
    <property type="protein sequence ID" value="TXL63253.1"/>
    <property type="molecule type" value="Genomic_DNA"/>
</dbReference>
<dbReference type="OrthoDB" id="3739336at2"/>
<keyword evidence="2" id="KW-0732">Signal</keyword>
<dbReference type="AlphaFoldDB" id="A0A5C8NS08"/>
<dbReference type="GO" id="GO:0030246">
    <property type="term" value="F:carbohydrate binding"/>
    <property type="evidence" value="ECO:0007669"/>
    <property type="project" value="InterPro"/>
</dbReference>
<evidence type="ECO:0000256" key="2">
    <source>
        <dbReference type="SAM" id="SignalP"/>
    </source>
</evidence>
<feature type="chain" id="PRO_5038864111" evidence="2">
    <location>
        <begin position="28"/>
        <end position="657"/>
    </location>
</feature>
<dbReference type="GO" id="GO:0004180">
    <property type="term" value="F:carboxypeptidase activity"/>
    <property type="evidence" value="ECO:0007669"/>
    <property type="project" value="UniProtKB-KW"/>
</dbReference>
<protein>
    <submittedName>
        <fullName evidence="3">Carboxypeptidase regulatory-like domain-containing protein</fullName>
    </submittedName>
</protein>
<keyword evidence="4" id="KW-1185">Reference proteome</keyword>
<organism evidence="3 4">
    <name type="scientific">Aeromicrobium terrae</name>
    <dbReference type="NCBI Taxonomy" id="2498846"/>
    <lineage>
        <taxon>Bacteria</taxon>
        <taxon>Bacillati</taxon>
        <taxon>Actinomycetota</taxon>
        <taxon>Actinomycetes</taxon>
        <taxon>Propionibacteriales</taxon>
        <taxon>Nocardioidaceae</taxon>
        <taxon>Aeromicrobium</taxon>
    </lineage>
</organism>
<dbReference type="SUPFAM" id="SSF49452">
    <property type="entry name" value="Starch-binding domain-like"/>
    <property type="match status" value="1"/>
</dbReference>
<name>A0A5C8NS08_9ACTN</name>
<evidence type="ECO:0000313" key="3">
    <source>
        <dbReference type="EMBL" id="TXL63253.1"/>
    </source>
</evidence>
<dbReference type="Proteomes" id="UP000321571">
    <property type="component" value="Unassembled WGS sequence"/>
</dbReference>
<accession>A0A5C8NS08</accession>
<feature type="compositionally biased region" description="Basic and acidic residues" evidence="1">
    <location>
        <begin position="492"/>
        <end position="503"/>
    </location>
</feature>
<gene>
    <name evidence="3" type="ORF">FHP06_03230</name>
</gene>
<reference evidence="3 4" key="1">
    <citation type="submission" date="2019-06" db="EMBL/GenBank/DDBJ databases">
        <title>Aeromicrobium sp. nov., isolated from a maize field.</title>
        <authorList>
            <person name="Lin S.-Y."/>
            <person name="Tsai C.-F."/>
            <person name="Young C.-C."/>
        </authorList>
    </citation>
    <scope>NUCLEOTIDE SEQUENCE [LARGE SCALE GENOMIC DNA]</scope>
    <source>
        <strain evidence="3 4">CC-CFT486</strain>
    </source>
</reference>
<keyword evidence="3" id="KW-0645">Protease</keyword>
<feature type="region of interest" description="Disordered" evidence="1">
    <location>
        <begin position="492"/>
        <end position="516"/>
    </location>
</feature>
<dbReference type="RefSeq" id="WP_147683694.1">
    <property type="nucleotide sequence ID" value="NZ_VDUX01000001.1"/>
</dbReference>
<keyword evidence="3" id="KW-0378">Hydrolase</keyword>
<proteinExistence type="predicted"/>
<keyword evidence="3" id="KW-0121">Carboxypeptidase</keyword>
<feature type="signal peptide" evidence="2">
    <location>
        <begin position="1"/>
        <end position="27"/>
    </location>
</feature>
<dbReference type="InterPro" id="IPR013784">
    <property type="entry name" value="Carb-bd-like_fold"/>
</dbReference>
<evidence type="ECO:0000313" key="4">
    <source>
        <dbReference type="Proteomes" id="UP000321571"/>
    </source>
</evidence>
<evidence type="ECO:0000256" key="1">
    <source>
        <dbReference type="SAM" id="MobiDB-lite"/>
    </source>
</evidence>